<name>A0A4Z0W9I7_9GAMM</name>
<evidence type="ECO:0000313" key="1">
    <source>
        <dbReference type="EMBL" id="TGG93839.1"/>
    </source>
</evidence>
<dbReference type="RefSeq" id="WP_135482336.1">
    <property type="nucleotide sequence ID" value="NZ_SRMF01000002.1"/>
</dbReference>
<sequence>MANLVSKNENLEKSAPVIGAEILKLINASESRMISIFDAARSLRKSNKIGAKSLYYGILFLYTLDIIEFDEPYIISNAED</sequence>
<protein>
    <submittedName>
        <fullName evidence="1">Uncharacterized protein</fullName>
    </submittedName>
</protein>
<dbReference type="AlphaFoldDB" id="A0A4Z0W9I7"/>
<dbReference type="EMBL" id="SRMF01000002">
    <property type="protein sequence ID" value="TGG93839.1"/>
    <property type="molecule type" value="Genomic_DNA"/>
</dbReference>
<comment type="caution">
    <text evidence="1">The sequence shown here is derived from an EMBL/GenBank/DDBJ whole genome shotgun (WGS) entry which is preliminary data.</text>
</comment>
<gene>
    <name evidence="1" type="ORF">E4656_06490</name>
</gene>
<dbReference type="Proteomes" id="UP000297475">
    <property type="component" value="Unassembled WGS sequence"/>
</dbReference>
<dbReference type="OrthoDB" id="6638302at2"/>
<accession>A0A4Z0W9I7</accession>
<keyword evidence="2" id="KW-1185">Reference proteome</keyword>
<evidence type="ECO:0000313" key="2">
    <source>
        <dbReference type="Proteomes" id="UP000297475"/>
    </source>
</evidence>
<reference evidence="1 2" key="1">
    <citation type="submission" date="2019-04" db="EMBL/GenBank/DDBJ databases">
        <title>Natronospirillum operosus gen. nov., sp. nov., a haloalkaliphilic satellite isolated from decaying biomass of laboratory culture of cyanobacterium Geitlerinema sp. and proposal of Natronospirillaceae fam. nov. and Saccharospirillaceae fam. nov.</title>
        <authorList>
            <person name="Kevbrin V."/>
            <person name="Boltyanskaya Y."/>
            <person name="Koziaeva V."/>
            <person name="Grouzdev D.S."/>
            <person name="Park M."/>
            <person name="Cho J."/>
        </authorList>
    </citation>
    <scope>NUCLEOTIDE SEQUENCE [LARGE SCALE GENOMIC DNA]</scope>
    <source>
        <strain evidence="1 2">G-116</strain>
    </source>
</reference>
<proteinExistence type="predicted"/>
<organism evidence="1 2">
    <name type="scientific">Natronospirillum operosum</name>
    <dbReference type="NCBI Taxonomy" id="2759953"/>
    <lineage>
        <taxon>Bacteria</taxon>
        <taxon>Pseudomonadati</taxon>
        <taxon>Pseudomonadota</taxon>
        <taxon>Gammaproteobacteria</taxon>
        <taxon>Oceanospirillales</taxon>
        <taxon>Natronospirillaceae</taxon>
        <taxon>Natronospirillum</taxon>
    </lineage>
</organism>